<dbReference type="InterPro" id="IPR003346">
    <property type="entry name" value="Transposase_20"/>
</dbReference>
<evidence type="ECO:0000313" key="4">
    <source>
        <dbReference type="EMBL" id="BCX46776.1"/>
    </source>
</evidence>
<protein>
    <submittedName>
        <fullName evidence="4">IS110 family transposase</fullName>
    </submittedName>
</protein>
<dbReference type="EMBL" id="AP024702">
    <property type="protein sequence ID" value="BCX48546.1"/>
    <property type="molecule type" value="Genomic_DNA"/>
</dbReference>
<sequence length="355" mass="39411">MNTTSSTTIIGIDLGDRKHSICALDASATILDERTITNHRESLRRLSEKHPGATIAMEVGTHSPWTSRFLASRGHEVIVANPRKLRAIYANTRKSDRHDARMLARLARADRELLHPIEHGSEQAQRDLLQVKLRDNLVARRVDILNSVRMTLKSLGIRVPKSSTPAVARRCREFLAGEHAEILAMIEPSLEVLDSLNAGINRLDKSIEETCARYPATARLMKIRGVGPITALTFVLVVGDPERFTSNRNVAAYLGLVPRREQSGDIDKQLRISKAGNAYLRRLLIGCAQYLLGHFGIDCELRRHGEKLAAMGGPRAKKKAVVAVARKLAVLMLTLWRGELDYDPFHHSGQPAEAA</sequence>
<evidence type="ECO:0000259" key="2">
    <source>
        <dbReference type="Pfam" id="PF02371"/>
    </source>
</evidence>
<feature type="domain" description="Transposase IS116/IS110/IS902 C-terminal" evidence="2">
    <location>
        <begin position="218"/>
        <end position="292"/>
    </location>
</feature>
<organism evidence="4 8">
    <name type="scientific">Haloferula helveola</name>
    <dbReference type="NCBI Taxonomy" id="490095"/>
    <lineage>
        <taxon>Bacteria</taxon>
        <taxon>Pseudomonadati</taxon>
        <taxon>Verrucomicrobiota</taxon>
        <taxon>Verrucomicrobiia</taxon>
        <taxon>Verrucomicrobiales</taxon>
        <taxon>Verrucomicrobiaceae</taxon>
        <taxon>Haloferula</taxon>
    </lineage>
</organism>
<dbReference type="EMBL" id="AP024702">
    <property type="protein sequence ID" value="BCX47508.1"/>
    <property type="molecule type" value="Genomic_DNA"/>
</dbReference>
<keyword evidence="8" id="KW-1185">Reference proteome</keyword>
<dbReference type="Proteomes" id="UP001374893">
    <property type="component" value="Chromosome"/>
</dbReference>
<dbReference type="PANTHER" id="PTHR33055">
    <property type="entry name" value="TRANSPOSASE FOR INSERTION SEQUENCE ELEMENT IS1111A"/>
    <property type="match status" value="1"/>
</dbReference>
<dbReference type="Pfam" id="PF02371">
    <property type="entry name" value="Transposase_20"/>
    <property type="match status" value="1"/>
</dbReference>
<dbReference type="EMBL" id="AP024702">
    <property type="protein sequence ID" value="BCX48679.1"/>
    <property type="molecule type" value="Genomic_DNA"/>
</dbReference>
<evidence type="ECO:0000313" key="8">
    <source>
        <dbReference type="Proteomes" id="UP001374893"/>
    </source>
</evidence>
<accession>A0ABN6GZX3</accession>
<dbReference type="PANTHER" id="PTHR33055:SF3">
    <property type="entry name" value="PUTATIVE TRANSPOSASE FOR IS117-RELATED"/>
    <property type="match status" value="1"/>
</dbReference>
<name>A0ABN6GZX3_9BACT</name>
<gene>
    <name evidence="3" type="ORF">HAHE_06810</name>
    <name evidence="4" type="ORF">HAHE_06840</name>
    <name evidence="5" type="ORF">HAHE_14160</name>
    <name evidence="6" type="ORF">HAHE_24540</name>
    <name evidence="7" type="ORF">HAHE_25870</name>
</gene>
<evidence type="ECO:0000313" key="5">
    <source>
        <dbReference type="EMBL" id="BCX47508.1"/>
    </source>
</evidence>
<feature type="domain" description="Transposase IS110-like N-terminal" evidence="1">
    <location>
        <begin position="10"/>
        <end position="154"/>
    </location>
</feature>
<dbReference type="EMBL" id="AP024702">
    <property type="protein sequence ID" value="BCX46773.1"/>
    <property type="molecule type" value="Genomic_DNA"/>
</dbReference>
<dbReference type="Pfam" id="PF01548">
    <property type="entry name" value="DEDD_Tnp_IS110"/>
    <property type="match status" value="1"/>
</dbReference>
<dbReference type="InterPro" id="IPR002525">
    <property type="entry name" value="Transp_IS110-like_N"/>
</dbReference>
<evidence type="ECO:0000313" key="6">
    <source>
        <dbReference type="EMBL" id="BCX48546.1"/>
    </source>
</evidence>
<evidence type="ECO:0000313" key="7">
    <source>
        <dbReference type="EMBL" id="BCX48679.1"/>
    </source>
</evidence>
<dbReference type="EMBL" id="AP024702">
    <property type="protein sequence ID" value="BCX46776.1"/>
    <property type="molecule type" value="Genomic_DNA"/>
</dbReference>
<evidence type="ECO:0000259" key="1">
    <source>
        <dbReference type="Pfam" id="PF01548"/>
    </source>
</evidence>
<dbReference type="NCBIfam" id="NF033542">
    <property type="entry name" value="transpos_IS110"/>
    <property type="match status" value="1"/>
</dbReference>
<evidence type="ECO:0000313" key="3">
    <source>
        <dbReference type="EMBL" id="BCX46773.1"/>
    </source>
</evidence>
<reference evidence="4 8" key="1">
    <citation type="submission" date="2021-06" db="EMBL/GenBank/DDBJ databases">
        <title>Complete genome of Haloferula helveola possessing various polysaccharide degrading enzymes.</title>
        <authorList>
            <person name="Takami H."/>
            <person name="Huang C."/>
            <person name="Hamasaki K."/>
        </authorList>
    </citation>
    <scope>NUCLEOTIDE SEQUENCE [LARGE SCALE GENOMIC DNA]</scope>
    <source>
        <strain evidence="4 8">CN-1</strain>
    </source>
</reference>
<dbReference type="RefSeq" id="WP_338684835.1">
    <property type="nucleotide sequence ID" value="NZ_AP024702.1"/>
</dbReference>
<dbReference type="InterPro" id="IPR047650">
    <property type="entry name" value="Transpos_IS110"/>
</dbReference>
<proteinExistence type="predicted"/>